<dbReference type="Proteomes" id="UP000019763">
    <property type="component" value="Unassembled WGS sequence"/>
</dbReference>
<reference evidence="4" key="1">
    <citation type="submission" date="2013-12" db="EMBL/GenBank/DDBJ databases">
        <authorList>
            <person name="Omoto C.K."/>
            <person name="Sibley D."/>
            <person name="Venepally P."/>
            <person name="Hadjithomas M."/>
            <person name="Karamycheva S."/>
            <person name="Brunk B."/>
            <person name="Roos D."/>
            <person name="Caler E."/>
            <person name="Lorenzi H."/>
        </authorList>
    </citation>
    <scope>NUCLEOTIDE SEQUENCE</scope>
</reference>
<dbReference type="RefSeq" id="XP_011129706.1">
    <property type="nucleotide sequence ID" value="XM_011131404.1"/>
</dbReference>
<sequence length="633" mass="70435">RADNLADLICQLLYIMFDKYDEFMQAMLGPRFVDKLVEQLECHAPYPEWKAPLLRVVVNLLAKCEDIVEGGWSTRVASVVTLTPVIAPADPEFETTEENLALPVQEVRKVTDNSSNITAAVSRGTQDACWAFVKRLCNRPLMTHMLNTLNDKSTKTKDMMNDLNKKKPRVGKEIIAYSRVLVHLAKINSPHTRNVIYKFIPSCVRLLFNFKWCTILHNTIHSFLSTIVESPTEEAIRMLLFDTEFIPKTVKVARHCCKVRSETNPQSRRQRQAKHPCGNTWHIMRLAEDLIALASNDSWINEKLQSTKHWDKVARHVDYIQTIRNQDLGGPLPNALTDFGLHIASGNVRVDMSAWDRALFGPYDPEDIDGPNIGALLPKEGDLAFAKTPFGTNVNLAKALHVMSGRYNEPDVVYLLNMEENGFKEEENFALMNGGVEKCKLIASRSLVPLPPTSGGPGITTPPPATTRAATSTTTTPKPAEAVAGGVVREIPRLRDSALDEVRSPPLRVLQAEEPASTEEEGTAGTTGEDEDDSDFLGGTVDIMFVAADLNKLEDADFGDKPAEYHPSGEHSFAMRGRLAVGCECSHTHMEDTWLGLDPYKFSIRQVHVKCPDRVSYKSSEGRAEQATTEIAE</sequence>
<organism evidence="4 5">
    <name type="scientific">Gregarina niphandrodes</name>
    <name type="common">Septate eugregarine</name>
    <dbReference type="NCBI Taxonomy" id="110365"/>
    <lineage>
        <taxon>Eukaryota</taxon>
        <taxon>Sar</taxon>
        <taxon>Alveolata</taxon>
        <taxon>Apicomplexa</taxon>
        <taxon>Conoidasida</taxon>
        <taxon>Gregarinasina</taxon>
        <taxon>Eugregarinorida</taxon>
        <taxon>Gregarinidae</taxon>
        <taxon>Gregarina</taxon>
    </lineage>
</organism>
<feature type="compositionally biased region" description="Acidic residues" evidence="3">
    <location>
        <begin position="516"/>
        <end position="535"/>
    </location>
</feature>
<evidence type="ECO:0000256" key="1">
    <source>
        <dbReference type="ARBA" id="ARBA00006180"/>
    </source>
</evidence>
<dbReference type="GO" id="GO:0019888">
    <property type="term" value="F:protein phosphatase regulator activity"/>
    <property type="evidence" value="ECO:0007669"/>
    <property type="project" value="TreeGrafter"/>
</dbReference>
<feature type="compositionally biased region" description="Pro residues" evidence="3">
    <location>
        <begin position="450"/>
        <end position="465"/>
    </location>
</feature>
<dbReference type="VEuPathDB" id="CryptoDB:GNI_049970"/>
<name>A0A023B9G9_GRENI</name>
<dbReference type="GeneID" id="22911828"/>
<evidence type="ECO:0000313" key="4">
    <source>
        <dbReference type="EMBL" id="EZG72947.1"/>
    </source>
</evidence>
<dbReference type="GO" id="GO:0019903">
    <property type="term" value="F:protein phosphatase binding"/>
    <property type="evidence" value="ECO:0007669"/>
    <property type="project" value="InterPro"/>
</dbReference>
<evidence type="ECO:0000256" key="2">
    <source>
        <dbReference type="ARBA" id="ARBA00023306"/>
    </source>
</evidence>
<dbReference type="InterPro" id="IPR007587">
    <property type="entry name" value="SAPS"/>
</dbReference>
<evidence type="ECO:0000313" key="5">
    <source>
        <dbReference type="Proteomes" id="UP000019763"/>
    </source>
</evidence>
<accession>A0A023B9G9</accession>
<comment type="caution">
    <text evidence="4">The sequence shown here is derived from an EMBL/GenBank/DDBJ whole genome shotgun (WGS) entry which is preliminary data.</text>
</comment>
<proteinExistence type="inferred from homology"/>
<protein>
    <submittedName>
        <fullName evidence="4">Uncharacterized protein</fullName>
    </submittedName>
</protein>
<feature type="non-terminal residue" evidence="4">
    <location>
        <position position="1"/>
    </location>
</feature>
<keyword evidence="5" id="KW-1185">Reference proteome</keyword>
<dbReference type="PANTHER" id="PTHR12634:SF8">
    <property type="entry name" value="FIERY MOUNTAIN, ISOFORM D"/>
    <property type="match status" value="1"/>
</dbReference>
<feature type="region of interest" description="Disordered" evidence="3">
    <location>
        <begin position="450"/>
        <end position="481"/>
    </location>
</feature>
<feature type="compositionally biased region" description="Low complexity" evidence="3">
    <location>
        <begin position="466"/>
        <end position="480"/>
    </location>
</feature>
<gene>
    <name evidence="4" type="ORF">GNI_049970</name>
</gene>
<comment type="similarity">
    <text evidence="1">Belongs to the SAPS family.</text>
</comment>
<evidence type="ECO:0000256" key="3">
    <source>
        <dbReference type="SAM" id="MobiDB-lite"/>
    </source>
</evidence>
<dbReference type="AlphaFoldDB" id="A0A023B9G9"/>
<dbReference type="OrthoDB" id="295029at2759"/>
<keyword evidence="2" id="KW-0131">Cell cycle</keyword>
<feature type="region of interest" description="Disordered" evidence="3">
    <location>
        <begin position="509"/>
        <end position="535"/>
    </location>
</feature>
<dbReference type="PANTHER" id="PTHR12634">
    <property type="entry name" value="SIT4 YEAST -ASSOCIATING PROTEIN-RELATED"/>
    <property type="match status" value="1"/>
</dbReference>
<dbReference type="EMBL" id="AFNH02000385">
    <property type="protein sequence ID" value="EZG72947.1"/>
    <property type="molecule type" value="Genomic_DNA"/>
</dbReference>